<gene>
    <name evidence="2" type="ORF">E6W36_03750</name>
</gene>
<evidence type="ECO:0000313" key="2">
    <source>
        <dbReference type="EMBL" id="QCI79015.1"/>
    </source>
</evidence>
<proteinExistence type="predicted"/>
<dbReference type="AlphaFoldDB" id="A0A4D7C5T5"/>
<dbReference type="RefSeq" id="WP_222873822.1">
    <property type="nucleotide sequence ID" value="NZ_CP039704.1"/>
</dbReference>
<evidence type="ECO:0000313" key="3">
    <source>
        <dbReference type="Proteomes" id="UP000298714"/>
    </source>
</evidence>
<keyword evidence="3" id="KW-1185">Reference proteome</keyword>
<dbReference type="KEGG" id="hgn:E6W36_03750"/>
<feature type="region of interest" description="Disordered" evidence="1">
    <location>
        <begin position="333"/>
        <end position="358"/>
    </location>
</feature>
<evidence type="ECO:0000256" key="1">
    <source>
        <dbReference type="SAM" id="MobiDB-lite"/>
    </source>
</evidence>
<accession>A0A4D7C5T5</accession>
<dbReference type="EMBL" id="CP039704">
    <property type="protein sequence ID" value="QCI79015.1"/>
    <property type="molecule type" value="Genomic_DNA"/>
</dbReference>
<reference evidence="3" key="1">
    <citation type="submission" date="2019-04" db="EMBL/GenBank/DDBJ databases">
        <title>Complete genome sequence of Sphingomonas sp. W1-2-3.</title>
        <authorList>
            <person name="Im W.T."/>
        </authorList>
    </citation>
    <scope>NUCLEOTIDE SEQUENCE [LARGE SCALE GENOMIC DNA]</scope>
    <source>
        <strain evidence="3">W1-2-3</strain>
    </source>
</reference>
<feature type="compositionally biased region" description="Low complexity" evidence="1">
    <location>
        <begin position="339"/>
        <end position="357"/>
    </location>
</feature>
<name>A0A4D7C5T5_9SPHN</name>
<organism evidence="2 3">
    <name type="scientific">Hankyongella ginsenosidimutans</name>
    <dbReference type="NCBI Taxonomy" id="1763828"/>
    <lineage>
        <taxon>Bacteria</taxon>
        <taxon>Pseudomonadati</taxon>
        <taxon>Pseudomonadota</taxon>
        <taxon>Alphaproteobacteria</taxon>
        <taxon>Sphingomonadales</taxon>
        <taxon>Sphingomonadaceae</taxon>
        <taxon>Hankyongella</taxon>
    </lineage>
</organism>
<dbReference type="Proteomes" id="UP000298714">
    <property type="component" value="Chromosome"/>
</dbReference>
<protein>
    <submittedName>
        <fullName evidence="2">Uncharacterized protein</fullName>
    </submittedName>
</protein>
<sequence length="422" mass="45168">MNGVLRTIRQPLSSRWMNVLLRRALVSRADDPQGASVGDIAATRALALLRVGEAHAAKRIMDRLGVERFTRLAYFVAPQAQLLAGDIPALCPITVTGPAVYRDPQWDLFSAICAALEGDAGQAALVLDDLREREAVDPVEIQLADQVATAVGGGGNRGVNVDWPLGPDAETYALTPYRLGMALAGRSELPANLRSRLGQAGYSWIARHAEAPVDLRFQAAPYALLAGALPLDDALGIWAQAAQANPDVLRADTAPARLRAAYVAPGARSKLATLRSFWGEPGPGRIVRLLLSARAVASVTPADTDEAPDMVRALAFGGAGVRPCAGARPWATAHTGFGRSSPRSTRARRAPALPSATGRTHWRAPAIPATARRSPPPSWRPQHLTRSATLRAPCSIAVRWRWHRRRLPMCCRLRPAATAMAS</sequence>